<proteinExistence type="predicted"/>
<name>A0AA96WEK4_9CYAN</name>
<dbReference type="SUPFAM" id="SSF64376">
    <property type="entry name" value="YlxR-like"/>
    <property type="match status" value="1"/>
</dbReference>
<dbReference type="Pfam" id="PF04296">
    <property type="entry name" value="YlxR"/>
    <property type="match status" value="1"/>
</dbReference>
<dbReference type="Gene3D" id="3.30.1230.10">
    <property type="entry name" value="YlxR-like"/>
    <property type="match status" value="1"/>
</dbReference>
<evidence type="ECO:0000259" key="1">
    <source>
        <dbReference type="Pfam" id="PF04296"/>
    </source>
</evidence>
<dbReference type="InterPro" id="IPR007393">
    <property type="entry name" value="YlxR_dom"/>
</dbReference>
<gene>
    <name evidence="2" type="ORF">HJG54_14165</name>
</gene>
<organism evidence="2">
    <name type="scientific">Leptolyngbya sp. NK1-12</name>
    <dbReference type="NCBI Taxonomy" id="2547451"/>
    <lineage>
        <taxon>Bacteria</taxon>
        <taxon>Bacillati</taxon>
        <taxon>Cyanobacteriota</taxon>
        <taxon>Cyanophyceae</taxon>
        <taxon>Leptolyngbyales</taxon>
        <taxon>Leptolyngbyaceae</taxon>
        <taxon>Leptolyngbya group</taxon>
        <taxon>Leptolyngbya</taxon>
    </lineage>
</organism>
<feature type="domain" description="YlxR" evidence="1">
    <location>
        <begin position="6"/>
        <end position="77"/>
    </location>
</feature>
<protein>
    <submittedName>
        <fullName evidence="2">YlxR family protein</fullName>
    </submittedName>
</protein>
<dbReference type="PANTHER" id="PTHR34215">
    <property type="entry name" value="BLL0784 PROTEIN"/>
    <property type="match status" value="1"/>
</dbReference>
<dbReference type="PANTHER" id="PTHR34215:SF1">
    <property type="entry name" value="YLXR DOMAIN-CONTAINING PROTEIN"/>
    <property type="match status" value="1"/>
</dbReference>
<dbReference type="AlphaFoldDB" id="A0AA96WEK4"/>
<dbReference type="InterPro" id="IPR035931">
    <property type="entry name" value="YlxR-like_sf"/>
</dbReference>
<evidence type="ECO:0000313" key="2">
    <source>
        <dbReference type="EMBL" id="WNZ23888.1"/>
    </source>
</evidence>
<dbReference type="EMBL" id="CP053586">
    <property type="protein sequence ID" value="WNZ23888.1"/>
    <property type="molecule type" value="Genomic_DNA"/>
</dbReference>
<accession>A0AA96WEK4</accession>
<dbReference type="InterPro" id="IPR037465">
    <property type="entry name" value="YlxR"/>
</dbReference>
<dbReference type="RefSeq" id="WP_316429393.1">
    <property type="nucleotide sequence ID" value="NZ_CP053586.1"/>
</dbReference>
<sequence>MPPHYRRCISCRRIAHKSAFWRVVRVFPSHQVQLDQGMGRSVYLCRQASCLQAAQKKDRLGRSLKASVPEQIYQTLWQRLVVEADRPQLDPDSDEIVRITAKGSTEKDSAEG</sequence>
<reference evidence="2" key="1">
    <citation type="submission" date="2020-05" db="EMBL/GenBank/DDBJ databases">
        <authorList>
            <person name="Zhu T."/>
            <person name="Keshari N."/>
            <person name="Lu X."/>
        </authorList>
    </citation>
    <scope>NUCLEOTIDE SEQUENCE</scope>
    <source>
        <strain evidence="2">NK1-12</strain>
    </source>
</reference>